<evidence type="ECO:0000313" key="2">
    <source>
        <dbReference type="EMBL" id="OQP59679.1"/>
    </source>
</evidence>
<organism evidence="2 3">
    <name type="scientific">Niastella vici</name>
    <dbReference type="NCBI Taxonomy" id="1703345"/>
    <lineage>
        <taxon>Bacteria</taxon>
        <taxon>Pseudomonadati</taxon>
        <taxon>Bacteroidota</taxon>
        <taxon>Chitinophagia</taxon>
        <taxon>Chitinophagales</taxon>
        <taxon>Chitinophagaceae</taxon>
        <taxon>Niastella</taxon>
    </lineage>
</organism>
<keyword evidence="3" id="KW-1185">Reference proteome</keyword>
<protein>
    <recommendedName>
        <fullName evidence="1">BAAT/Acyl-CoA thioester hydrolase C-terminal domain-containing protein</fullName>
    </recommendedName>
</protein>
<evidence type="ECO:0000313" key="3">
    <source>
        <dbReference type="Proteomes" id="UP000192796"/>
    </source>
</evidence>
<dbReference type="STRING" id="1703345.A3860_36530"/>
<dbReference type="EMBL" id="LVYD01000074">
    <property type="protein sequence ID" value="OQP59679.1"/>
    <property type="molecule type" value="Genomic_DNA"/>
</dbReference>
<comment type="caution">
    <text evidence="2">The sequence shown here is derived from an EMBL/GenBank/DDBJ whole genome shotgun (WGS) entry which is preliminary data.</text>
</comment>
<accession>A0A1V9FMU9</accession>
<dbReference type="InterPro" id="IPR029058">
    <property type="entry name" value="AB_hydrolase_fold"/>
</dbReference>
<gene>
    <name evidence="2" type="ORF">A3860_36530</name>
</gene>
<dbReference type="Gene3D" id="3.40.50.1820">
    <property type="entry name" value="alpha/beta hydrolase"/>
    <property type="match status" value="1"/>
</dbReference>
<proteinExistence type="predicted"/>
<dbReference type="SUPFAM" id="SSF53474">
    <property type="entry name" value="alpha/beta-Hydrolases"/>
    <property type="match status" value="1"/>
</dbReference>
<reference evidence="2 3" key="1">
    <citation type="submission" date="2016-03" db="EMBL/GenBank/DDBJ databases">
        <title>Niastella vici sp. nov., isolated from farmland soil.</title>
        <authorList>
            <person name="Chen L."/>
            <person name="Wang D."/>
            <person name="Yang S."/>
            <person name="Wang G."/>
        </authorList>
    </citation>
    <scope>NUCLEOTIDE SEQUENCE [LARGE SCALE GENOMIC DNA]</scope>
    <source>
        <strain evidence="2 3">DJ57</strain>
    </source>
</reference>
<dbReference type="InterPro" id="IPR014940">
    <property type="entry name" value="BAAT_C"/>
</dbReference>
<evidence type="ECO:0000259" key="1">
    <source>
        <dbReference type="Pfam" id="PF08840"/>
    </source>
</evidence>
<dbReference type="AlphaFoldDB" id="A0A1V9FMU9"/>
<dbReference type="Proteomes" id="UP000192796">
    <property type="component" value="Unassembled WGS sequence"/>
</dbReference>
<dbReference type="Pfam" id="PF08840">
    <property type="entry name" value="BAAT_C"/>
    <property type="match status" value="1"/>
</dbReference>
<sequence>MYAQTNIQPISKSLPTTQSNRWDINKYMWTYAHNNVSQNNKNLIDFKIIDSWQQMSPYLAVSNNGRYFAYGIECVAGSPMGQKKLDSLIIQATNGTKWRYAFVNWQPGFFAANNNQYIMQRKDSLCLLQLGTNKFKTIINVKSHIVTGQLNQWMAYQTAIDNMVVLVNLLTGKTRQFQDVKLYTFDKAKKWLVCETYDSSKQLIIYNLQTDREQRFLGVKSYFFSPGGDKLIINTGTELQYNNFTDQTSKNIYTFHDPSDVVSNLQFDLAEKQVIFIVNEISNGNMSKYIWHYKEGNSKASIKINQQKTSLIPGTTIVSASFSDNGLYLNLILQQQPLILQQPAPDAVNLEVWDHKDLQLQTAQENVLKQNKTVNAIIDIEDGQVKWQGSEGEQLSLLQGDYAIIKRNNLRNVGDRFWENSNGDNTGTTWLITLKDGKQVLLPVYFNFYWFSPDGNYLIYFDPKQEYNYFSYELSTGKTTNISAGIPAKLNGLLFRLLLTDKEDERPYGPAAWLENDKGLLVYDNRDIWQLDITGQKKAINLTNGYGLKNDIILRVFNSERNGNPVPVINRNKSLLLLAYHANNKTYGLYRTKTGSASEPKLQSMGAWFMNMNGFRQLSIPNNGQPPVKSLQGDIWIVQRQSITDAPNYYATKDFKIFKKLTNLQPHQGYRWISQELHTFPHLNGQTGHGILYKPSDFNPSKKYPVLIVFYGGFSNNMHLFPIPNYNVCAITPGTSPVWFINNDYLVFTPDMYTTPYKIGPEAYNVIEGAANYLKSLPYVDASGLGCASHSWSAKLGAYIFTHSKSFGAMAISEGFLYANIINVALSIGETGNSKLDEVENGFLFGNLWKNKEEWLEQTTVLNVNKASSPLLLFCNKKSSQEYQDQTQQLFTALWRLEKKVWWLKYDKGGHVLYDQDEQKDYTVRYTQFFDHYLKKAPAPRWMTQGIPATLKGIEARYELDPEGSCGNDCKICQQWNAQYKRNPAMFQLPISEWSLDNK</sequence>
<dbReference type="SUPFAM" id="SSF82171">
    <property type="entry name" value="DPP6 N-terminal domain-like"/>
    <property type="match status" value="1"/>
</dbReference>
<name>A0A1V9FMU9_9BACT</name>
<feature type="domain" description="BAAT/Acyl-CoA thioester hydrolase C-terminal" evidence="1">
    <location>
        <begin position="768"/>
        <end position="913"/>
    </location>
</feature>